<evidence type="ECO:0000313" key="4">
    <source>
        <dbReference type="EMBL" id="KAF2602866.1"/>
    </source>
</evidence>
<evidence type="ECO:0000256" key="3">
    <source>
        <dbReference type="SAM" id="MobiDB-lite"/>
    </source>
</evidence>
<dbReference type="Gene3D" id="3.40.50.300">
    <property type="entry name" value="P-loop containing nucleotide triphosphate hydrolases"/>
    <property type="match status" value="1"/>
</dbReference>
<evidence type="ECO:0000256" key="1">
    <source>
        <dbReference type="ARBA" id="ARBA00023125"/>
    </source>
</evidence>
<sequence length="268" mass="28573">MLLDEGTSAVDAVSERSVQEALDQACSGRTSIVVAHRLATLRNVHVIAVIDDGKVAEQGSQVISTYYFGDLLSEAPDCVDPPAAEGSHCLLRDVSFASDSFDAAIAAHILRHQNKPSGLIPVTSGSSSLWDDEDTRDAFSFQKTRRANLSKFADVASNGEPSQVVEATSGDEGPCNLPDQQGDPMEEGPADPPTMDSPGKTIYGLADVYWPDSLGPLDLDIRSSKYAEDLNLSDSLGGLSRLIATSLDAFQNCSLFGFDSKKDKSNMV</sequence>
<dbReference type="AlphaFoldDB" id="A0A8S9LBR9"/>
<dbReference type="InterPro" id="IPR055315">
    <property type="entry name" value="Cramped-like"/>
</dbReference>
<dbReference type="GO" id="GO:0005634">
    <property type="term" value="C:nucleus"/>
    <property type="evidence" value="ECO:0007669"/>
    <property type="project" value="TreeGrafter"/>
</dbReference>
<proteinExistence type="predicted"/>
<comment type="caution">
    <text evidence="4">The sequence shown here is derived from an EMBL/GenBank/DDBJ whole genome shotgun (WGS) entry which is preliminary data.</text>
</comment>
<gene>
    <name evidence="4" type="ORF">F2Q70_00024951</name>
</gene>
<dbReference type="PANTHER" id="PTHR21677">
    <property type="entry name" value="CRAMPED PROTEIN"/>
    <property type="match status" value="1"/>
</dbReference>
<dbReference type="InterPro" id="IPR027417">
    <property type="entry name" value="P-loop_NTPase"/>
</dbReference>
<evidence type="ECO:0008006" key="5">
    <source>
        <dbReference type="Google" id="ProtNLM"/>
    </source>
</evidence>
<reference evidence="4" key="1">
    <citation type="submission" date="2019-12" db="EMBL/GenBank/DDBJ databases">
        <title>Genome sequencing and annotation of Brassica cretica.</title>
        <authorList>
            <person name="Studholme D.J."/>
            <person name="Sarris P.F."/>
        </authorList>
    </citation>
    <scope>NUCLEOTIDE SEQUENCE</scope>
    <source>
        <strain evidence="4">PFS-102/07</strain>
        <tissue evidence="4">Leaf</tissue>
    </source>
</reference>
<dbReference type="PANTHER" id="PTHR21677:SF1">
    <property type="entry name" value="PROTEIN CRAMPED-LIKE"/>
    <property type="match status" value="1"/>
</dbReference>
<dbReference type="GO" id="GO:0003682">
    <property type="term" value="F:chromatin binding"/>
    <property type="evidence" value="ECO:0007669"/>
    <property type="project" value="InterPro"/>
</dbReference>
<protein>
    <recommendedName>
        <fullName evidence="5">ABC transmembrane type-1 domain-containing protein</fullName>
    </recommendedName>
</protein>
<dbReference type="GO" id="GO:0003677">
    <property type="term" value="F:DNA binding"/>
    <property type="evidence" value="ECO:0007669"/>
    <property type="project" value="UniProtKB-KW"/>
</dbReference>
<accession>A0A8S9LBR9</accession>
<keyword evidence="2" id="KW-0539">Nucleus</keyword>
<dbReference type="GO" id="GO:0007389">
    <property type="term" value="P:pattern specification process"/>
    <property type="evidence" value="ECO:0007669"/>
    <property type="project" value="TreeGrafter"/>
</dbReference>
<keyword evidence="1" id="KW-0238">DNA-binding</keyword>
<feature type="region of interest" description="Disordered" evidence="3">
    <location>
        <begin position="155"/>
        <end position="198"/>
    </location>
</feature>
<name>A0A8S9LBR9_BRACR</name>
<evidence type="ECO:0000256" key="2">
    <source>
        <dbReference type="ARBA" id="ARBA00023242"/>
    </source>
</evidence>
<dbReference type="SUPFAM" id="SSF52540">
    <property type="entry name" value="P-loop containing nucleoside triphosphate hydrolases"/>
    <property type="match status" value="1"/>
</dbReference>
<organism evidence="4">
    <name type="scientific">Brassica cretica</name>
    <name type="common">Mustard</name>
    <dbReference type="NCBI Taxonomy" id="69181"/>
    <lineage>
        <taxon>Eukaryota</taxon>
        <taxon>Viridiplantae</taxon>
        <taxon>Streptophyta</taxon>
        <taxon>Embryophyta</taxon>
        <taxon>Tracheophyta</taxon>
        <taxon>Spermatophyta</taxon>
        <taxon>Magnoliopsida</taxon>
        <taxon>eudicotyledons</taxon>
        <taxon>Gunneridae</taxon>
        <taxon>Pentapetalae</taxon>
        <taxon>rosids</taxon>
        <taxon>malvids</taxon>
        <taxon>Brassicales</taxon>
        <taxon>Brassicaceae</taxon>
        <taxon>Brassiceae</taxon>
        <taxon>Brassica</taxon>
    </lineage>
</organism>
<dbReference type="EMBL" id="QGKY02000094">
    <property type="protein sequence ID" value="KAF2602866.1"/>
    <property type="molecule type" value="Genomic_DNA"/>
</dbReference>